<dbReference type="GO" id="GO:0005524">
    <property type="term" value="F:ATP binding"/>
    <property type="evidence" value="ECO:0007669"/>
    <property type="project" value="UniProtKB-KW"/>
</dbReference>
<evidence type="ECO:0000256" key="7">
    <source>
        <dbReference type="ARBA" id="ARBA00022741"/>
    </source>
</evidence>
<evidence type="ECO:0000256" key="3">
    <source>
        <dbReference type="ARBA" id="ARBA00012438"/>
    </source>
</evidence>
<dbReference type="InterPro" id="IPR005467">
    <property type="entry name" value="His_kinase_dom"/>
</dbReference>
<keyword evidence="10 13" id="KW-1133">Transmembrane helix</keyword>
<evidence type="ECO:0000256" key="1">
    <source>
        <dbReference type="ARBA" id="ARBA00000085"/>
    </source>
</evidence>
<keyword evidence="6 13" id="KW-0812">Transmembrane</keyword>
<keyword evidence="9" id="KW-0067">ATP-binding</keyword>
<dbReference type="Proteomes" id="UP000037977">
    <property type="component" value="Unassembled WGS sequence"/>
</dbReference>
<feature type="transmembrane region" description="Helical" evidence="13">
    <location>
        <begin position="12"/>
        <end position="32"/>
    </location>
</feature>
<evidence type="ECO:0000256" key="4">
    <source>
        <dbReference type="ARBA" id="ARBA00022475"/>
    </source>
</evidence>
<comment type="subcellular location">
    <subcellularLocation>
        <location evidence="2">Cell membrane</location>
        <topology evidence="2">Multi-pass membrane protein</topology>
    </subcellularLocation>
</comment>
<evidence type="ECO:0000256" key="13">
    <source>
        <dbReference type="SAM" id="Phobius"/>
    </source>
</evidence>
<accession>A0A0M9DIK4</accession>
<dbReference type="GO" id="GO:0016036">
    <property type="term" value="P:cellular response to phosphate starvation"/>
    <property type="evidence" value="ECO:0007669"/>
    <property type="project" value="TreeGrafter"/>
</dbReference>
<dbReference type="RefSeq" id="WP_053995698.1">
    <property type="nucleotide sequence ID" value="NZ_CP065643.1"/>
</dbReference>
<keyword evidence="5" id="KW-0808">Transferase</keyword>
<proteinExistence type="predicted"/>
<dbReference type="SMART" id="SM00387">
    <property type="entry name" value="HATPase_c"/>
    <property type="match status" value="1"/>
</dbReference>
<feature type="transmembrane region" description="Helical" evidence="13">
    <location>
        <begin position="38"/>
        <end position="60"/>
    </location>
</feature>
<evidence type="ECO:0000256" key="2">
    <source>
        <dbReference type="ARBA" id="ARBA00004651"/>
    </source>
</evidence>
<dbReference type="GO" id="GO:0004721">
    <property type="term" value="F:phosphoprotein phosphatase activity"/>
    <property type="evidence" value="ECO:0007669"/>
    <property type="project" value="TreeGrafter"/>
</dbReference>
<dbReference type="STRING" id="33935.ADM90_14650"/>
<feature type="domain" description="Histidine kinase" evidence="14">
    <location>
        <begin position="112"/>
        <end position="311"/>
    </location>
</feature>
<evidence type="ECO:0000256" key="10">
    <source>
        <dbReference type="ARBA" id="ARBA00022989"/>
    </source>
</evidence>
<dbReference type="EMBL" id="LGCI01000009">
    <property type="protein sequence ID" value="KOY81629.1"/>
    <property type="molecule type" value="Genomic_DNA"/>
</dbReference>
<dbReference type="SUPFAM" id="SSF55874">
    <property type="entry name" value="ATPase domain of HSP90 chaperone/DNA topoisomerase II/histidine kinase"/>
    <property type="match status" value="1"/>
</dbReference>
<dbReference type="PANTHER" id="PTHR45453">
    <property type="entry name" value="PHOSPHATE REGULON SENSOR PROTEIN PHOR"/>
    <property type="match status" value="1"/>
</dbReference>
<evidence type="ECO:0000259" key="14">
    <source>
        <dbReference type="PROSITE" id="PS50109"/>
    </source>
</evidence>
<reference evidence="15 16" key="1">
    <citation type="submission" date="2015-07" db="EMBL/GenBank/DDBJ databases">
        <title>Genome sequencing project for genomic taxonomy and phylogenomics of Bacillus-like bacteria.</title>
        <authorList>
            <person name="Liu B."/>
            <person name="Wang J."/>
            <person name="Zhu Y."/>
            <person name="Liu G."/>
            <person name="Chen Q."/>
            <person name="Chen Z."/>
            <person name="Che J."/>
            <person name="Ge C."/>
            <person name="Shi H."/>
            <person name="Pan Z."/>
            <person name="Liu X."/>
        </authorList>
    </citation>
    <scope>NUCLEOTIDE SEQUENCE [LARGE SCALE GENOMIC DNA]</scope>
    <source>
        <strain evidence="15 16">DSM 54</strain>
    </source>
</reference>
<keyword evidence="7" id="KW-0547">Nucleotide-binding</keyword>
<sequence>MFLHRLWQNSKWFILLYFINTAMLTLYFYLYGTLTETWYPFVLSSFLLIIALVIQAMKLWQFEQNLASAKAGTMVKNTHIAIQALQEVHQQYRNKLNRQSLQAEEQLAIISQWIHNLKVSVNVIQLASESNHTQAKEDILKESEKMAHNLEQCLQMLRLADFVQDYMAKQTTIKAILEAVLRDNKTLFIYEGIFPKVSLTEEIIYTDEKWCKFLITQLLTNAVKYSKNGQTILICNEGKQLYIKDTGLGIPKEDLPRIFDPFFTGQNGRLYRNSSGVGLFLAKQIADKLHHQLTITSENGTTAMLSFENER</sequence>
<name>A0A0M9DIK4_9BACI</name>
<dbReference type="Pfam" id="PF02518">
    <property type="entry name" value="HATPase_c"/>
    <property type="match status" value="1"/>
</dbReference>
<dbReference type="PANTHER" id="PTHR45453:SF2">
    <property type="entry name" value="HISTIDINE KINASE"/>
    <property type="match status" value="1"/>
</dbReference>
<dbReference type="AlphaFoldDB" id="A0A0M9DIK4"/>
<organism evidence="15 16">
    <name type="scientific">Lysinibacillus macroides</name>
    <dbReference type="NCBI Taxonomy" id="33935"/>
    <lineage>
        <taxon>Bacteria</taxon>
        <taxon>Bacillati</taxon>
        <taxon>Bacillota</taxon>
        <taxon>Bacilli</taxon>
        <taxon>Bacillales</taxon>
        <taxon>Bacillaceae</taxon>
        <taxon>Lysinibacillus</taxon>
    </lineage>
</organism>
<dbReference type="InterPro" id="IPR003594">
    <property type="entry name" value="HATPase_dom"/>
</dbReference>
<evidence type="ECO:0000313" key="15">
    <source>
        <dbReference type="EMBL" id="KOY81629.1"/>
    </source>
</evidence>
<evidence type="ECO:0000256" key="8">
    <source>
        <dbReference type="ARBA" id="ARBA00022777"/>
    </source>
</evidence>
<evidence type="ECO:0000313" key="16">
    <source>
        <dbReference type="Proteomes" id="UP000037977"/>
    </source>
</evidence>
<evidence type="ECO:0000256" key="6">
    <source>
        <dbReference type="ARBA" id="ARBA00022692"/>
    </source>
</evidence>
<evidence type="ECO:0000256" key="5">
    <source>
        <dbReference type="ARBA" id="ARBA00022679"/>
    </source>
</evidence>
<dbReference type="EC" id="2.7.13.3" evidence="3"/>
<dbReference type="PATRIC" id="fig|33935.3.peg.4952"/>
<dbReference type="Gene3D" id="3.30.565.10">
    <property type="entry name" value="Histidine kinase-like ATPase, C-terminal domain"/>
    <property type="match status" value="1"/>
</dbReference>
<keyword evidence="16" id="KW-1185">Reference proteome</keyword>
<comment type="catalytic activity">
    <reaction evidence="1">
        <text>ATP + protein L-histidine = ADP + protein N-phospho-L-histidine.</text>
        <dbReference type="EC" id="2.7.13.3"/>
    </reaction>
</comment>
<protein>
    <recommendedName>
        <fullName evidence="3">histidine kinase</fullName>
        <ecNumber evidence="3">2.7.13.3</ecNumber>
    </recommendedName>
</protein>
<dbReference type="InterPro" id="IPR036890">
    <property type="entry name" value="HATPase_C_sf"/>
</dbReference>
<evidence type="ECO:0000256" key="11">
    <source>
        <dbReference type="ARBA" id="ARBA00023012"/>
    </source>
</evidence>
<gene>
    <name evidence="15" type="ORF">ADM90_14650</name>
</gene>
<dbReference type="PROSITE" id="PS50109">
    <property type="entry name" value="HIS_KIN"/>
    <property type="match status" value="1"/>
</dbReference>
<dbReference type="GO" id="GO:0000155">
    <property type="term" value="F:phosphorelay sensor kinase activity"/>
    <property type="evidence" value="ECO:0007669"/>
    <property type="project" value="TreeGrafter"/>
</dbReference>
<keyword evidence="11" id="KW-0902">Two-component regulatory system</keyword>
<comment type="caution">
    <text evidence="15">The sequence shown here is derived from an EMBL/GenBank/DDBJ whole genome shotgun (WGS) entry which is preliminary data.</text>
</comment>
<dbReference type="InterPro" id="IPR050351">
    <property type="entry name" value="BphY/WalK/GraS-like"/>
</dbReference>
<evidence type="ECO:0000256" key="12">
    <source>
        <dbReference type="ARBA" id="ARBA00023136"/>
    </source>
</evidence>
<dbReference type="InterPro" id="IPR004358">
    <property type="entry name" value="Sig_transdc_His_kin-like_C"/>
</dbReference>
<evidence type="ECO:0000256" key="9">
    <source>
        <dbReference type="ARBA" id="ARBA00022840"/>
    </source>
</evidence>
<keyword evidence="4" id="KW-1003">Cell membrane</keyword>
<keyword evidence="8" id="KW-0418">Kinase</keyword>
<keyword evidence="12 13" id="KW-0472">Membrane</keyword>
<dbReference type="GO" id="GO:0005886">
    <property type="term" value="C:plasma membrane"/>
    <property type="evidence" value="ECO:0007669"/>
    <property type="project" value="UniProtKB-SubCell"/>
</dbReference>
<dbReference type="PRINTS" id="PR00344">
    <property type="entry name" value="BCTRLSENSOR"/>
</dbReference>